<organism evidence="3 4">
    <name type="scientific">Microdochium trichocladiopsis</name>
    <dbReference type="NCBI Taxonomy" id="1682393"/>
    <lineage>
        <taxon>Eukaryota</taxon>
        <taxon>Fungi</taxon>
        <taxon>Dikarya</taxon>
        <taxon>Ascomycota</taxon>
        <taxon>Pezizomycotina</taxon>
        <taxon>Sordariomycetes</taxon>
        <taxon>Xylariomycetidae</taxon>
        <taxon>Xylariales</taxon>
        <taxon>Microdochiaceae</taxon>
        <taxon>Microdochium</taxon>
    </lineage>
</organism>
<dbReference type="PROSITE" id="PS50082">
    <property type="entry name" value="WD_REPEATS_2"/>
    <property type="match status" value="1"/>
</dbReference>
<feature type="region of interest" description="Disordered" evidence="2">
    <location>
        <begin position="1"/>
        <end position="105"/>
    </location>
</feature>
<feature type="repeat" description="WD" evidence="1">
    <location>
        <begin position="436"/>
        <end position="468"/>
    </location>
</feature>
<keyword evidence="4" id="KW-1185">Reference proteome</keyword>
<dbReference type="Gene3D" id="2.130.10.10">
    <property type="entry name" value="YVTN repeat-like/Quinoprotein amine dehydrogenase"/>
    <property type="match status" value="1"/>
</dbReference>
<sequence>MAEFEEDKADDHSPDDSDDDYDLHQGSGAFLSSAGSAQVDSTMDDSYAFGELSQLSSDDEGLDDVEPQTQPSALQLPLTIPTNIPPHLQLPPLPDPPPFPPDHGHLVGMPMTQQMMQIQDEHDDFDELMQSHPMAISPPNAVSLGPENLDVVNFLRHWLCVRQEDVYHDVSRYQARRAILKLAQEDARRIRLEDLAGDECDFQGINWPSLKVTRTAARQRRKVTYINYVNREGSDGQIPLPHLRPDCNFYRFQGMSIKRDVRLLHFQLRNILGCSSRSRAFYPSLKAVREINPNDGSTKAAMTFESDSDAQTSTLTASQDVLIAGGFFGDFRYRSLNTEDATPTKGRLTDHPSGITNHVQIHEARRSHAPLAAFASNDYGFRVVDLGTNQHLSESMYECIINCSALSPDSRLRVMVGDHQDVFITDADSGRILKTLVGHSDFGFACDWAPDGWTVATGNQDRTVRIWDARYWDRPVAIIPTELSGARSLRFSPLGSGRRILAAAEEADYLNIIDAGTFQTKQTFDVFGEIGGISFTNGGSELLALCCDYYRGGLLQLSRCDHGAGDSFLYPTERHDGVYSSLISRSSDWLSEAELEGLGMAKTPTEHRRQAFLAYGDLMPF</sequence>
<feature type="compositionally biased region" description="Pro residues" evidence="2">
    <location>
        <begin position="88"/>
        <end position="101"/>
    </location>
</feature>
<evidence type="ECO:0000256" key="2">
    <source>
        <dbReference type="SAM" id="MobiDB-lite"/>
    </source>
</evidence>
<comment type="caution">
    <text evidence="3">The sequence shown here is derived from an EMBL/GenBank/DDBJ whole genome shotgun (WGS) entry which is preliminary data.</text>
</comment>
<dbReference type="SUPFAM" id="SSF50978">
    <property type="entry name" value="WD40 repeat-like"/>
    <property type="match status" value="1"/>
</dbReference>
<dbReference type="Proteomes" id="UP000756346">
    <property type="component" value="Unassembled WGS sequence"/>
</dbReference>
<feature type="compositionally biased region" description="Acidic residues" evidence="2">
    <location>
        <begin position="57"/>
        <end position="66"/>
    </location>
</feature>
<reference evidence="3" key="1">
    <citation type="journal article" date="2021" name="Nat. Commun.">
        <title>Genetic determinants of endophytism in the Arabidopsis root mycobiome.</title>
        <authorList>
            <person name="Mesny F."/>
            <person name="Miyauchi S."/>
            <person name="Thiergart T."/>
            <person name="Pickel B."/>
            <person name="Atanasova L."/>
            <person name="Karlsson M."/>
            <person name="Huettel B."/>
            <person name="Barry K.W."/>
            <person name="Haridas S."/>
            <person name="Chen C."/>
            <person name="Bauer D."/>
            <person name="Andreopoulos W."/>
            <person name="Pangilinan J."/>
            <person name="LaButti K."/>
            <person name="Riley R."/>
            <person name="Lipzen A."/>
            <person name="Clum A."/>
            <person name="Drula E."/>
            <person name="Henrissat B."/>
            <person name="Kohler A."/>
            <person name="Grigoriev I.V."/>
            <person name="Martin F.M."/>
            <person name="Hacquard S."/>
        </authorList>
    </citation>
    <scope>NUCLEOTIDE SEQUENCE</scope>
    <source>
        <strain evidence="3">MPI-CAGE-CH-0230</strain>
    </source>
</reference>
<keyword evidence="1" id="KW-0853">WD repeat</keyword>
<dbReference type="RefSeq" id="XP_046015453.1">
    <property type="nucleotide sequence ID" value="XM_046153255.1"/>
</dbReference>
<dbReference type="InterPro" id="IPR001680">
    <property type="entry name" value="WD40_rpt"/>
</dbReference>
<dbReference type="PROSITE" id="PS50294">
    <property type="entry name" value="WD_REPEATS_REGION"/>
    <property type="match status" value="1"/>
</dbReference>
<evidence type="ECO:0000313" key="4">
    <source>
        <dbReference type="Proteomes" id="UP000756346"/>
    </source>
</evidence>
<protein>
    <submittedName>
        <fullName evidence="3">WD40-repeat-containing domain protein</fullName>
    </submittedName>
</protein>
<dbReference type="InterPro" id="IPR036322">
    <property type="entry name" value="WD40_repeat_dom_sf"/>
</dbReference>
<dbReference type="SMART" id="SM00320">
    <property type="entry name" value="WD40"/>
    <property type="match status" value="1"/>
</dbReference>
<dbReference type="PANTHER" id="PTHR43991:SF12">
    <property type="entry name" value="WD REPEAT PROTEIN (AFU_ORTHOLOGUE AFUA_8G05640)"/>
    <property type="match status" value="1"/>
</dbReference>
<name>A0A9P8YCG1_9PEZI</name>
<dbReference type="OrthoDB" id="20669at2759"/>
<dbReference type="EMBL" id="JAGTJQ010000003">
    <property type="protein sequence ID" value="KAH7035360.1"/>
    <property type="molecule type" value="Genomic_DNA"/>
</dbReference>
<dbReference type="GeneID" id="70182801"/>
<dbReference type="PANTHER" id="PTHR43991">
    <property type="entry name" value="WD REPEAT PROTEIN (AFU_ORTHOLOGUE AFUA_8G05640)-RELATED"/>
    <property type="match status" value="1"/>
</dbReference>
<evidence type="ECO:0000256" key="1">
    <source>
        <dbReference type="PROSITE-ProRule" id="PRU00221"/>
    </source>
</evidence>
<feature type="compositionally biased region" description="Low complexity" evidence="2">
    <location>
        <begin position="26"/>
        <end position="37"/>
    </location>
</feature>
<dbReference type="AlphaFoldDB" id="A0A9P8YCG1"/>
<gene>
    <name evidence="3" type="ORF">B0I36DRAFT_318178</name>
</gene>
<evidence type="ECO:0000313" key="3">
    <source>
        <dbReference type="EMBL" id="KAH7035360.1"/>
    </source>
</evidence>
<proteinExistence type="predicted"/>
<accession>A0A9P8YCG1</accession>
<dbReference type="InterPro" id="IPR015943">
    <property type="entry name" value="WD40/YVTN_repeat-like_dom_sf"/>
</dbReference>